<dbReference type="SUPFAM" id="SSF53955">
    <property type="entry name" value="Lysozyme-like"/>
    <property type="match status" value="1"/>
</dbReference>
<evidence type="ECO:0000259" key="2">
    <source>
        <dbReference type="Pfam" id="PF01464"/>
    </source>
</evidence>
<dbReference type="PANTHER" id="PTHR37423:SF2">
    <property type="entry name" value="MEMBRANE-BOUND LYTIC MUREIN TRANSGLYCOSYLASE C"/>
    <property type="match status" value="1"/>
</dbReference>
<keyword evidence="4" id="KW-1185">Reference proteome</keyword>
<reference evidence="3 4" key="1">
    <citation type="submission" date="2007-10" db="EMBL/GenBank/DDBJ databases">
        <title>Complete sequence of Desulfococcus oleovorans Hxd3.</title>
        <authorList>
            <consortium name="US DOE Joint Genome Institute"/>
            <person name="Copeland A."/>
            <person name="Lucas S."/>
            <person name="Lapidus A."/>
            <person name="Barry K."/>
            <person name="Glavina del Rio T."/>
            <person name="Dalin E."/>
            <person name="Tice H."/>
            <person name="Pitluck S."/>
            <person name="Kiss H."/>
            <person name="Brettin T."/>
            <person name="Bruce D."/>
            <person name="Detter J.C."/>
            <person name="Han C."/>
            <person name="Schmutz J."/>
            <person name="Larimer F."/>
            <person name="Land M."/>
            <person name="Hauser L."/>
            <person name="Kyrpides N."/>
            <person name="Kim E."/>
            <person name="Wawrik B."/>
            <person name="Richardson P."/>
        </authorList>
    </citation>
    <scope>NUCLEOTIDE SEQUENCE [LARGE SCALE GENOMIC DNA]</scope>
    <source>
        <strain evidence="4">DSM 6200 / JCM 39069 / Hxd3</strain>
    </source>
</reference>
<dbReference type="OrthoDB" id="9781970at2"/>
<gene>
    <name evidence="3" type="ordered locus">Dole_2185</name>
</gene>
<dbReference type="GO" id="GO:0000270">
    <property type="term" value="P:peptidoglycan metabolic process"/>
    <property type="evidence" value="ECO:0007669"/>
    <property type="project" value="InterPro"/>
</dbReference>
<dbReference type="InterPro" id="IPR000189">
    <property type="entry name" value="Transglyc_AS"/>
</dbReference>
<dbReference type="KEGG" id="dol:Dole_2185"/>
<proteinExistence type="inferred from homology"/>
<dbReference type="Pfam" id="PF01464">
    <property type="entry name" value="SLT"/>
    <property type="match status" value="1"/>
</dbReference>
<dbReference type="InterPro" id="IPR008258">
    <property type="entry name" value="Transglycosylase_SLT_dom_1"/>
</dbReference>
<comment type="similarity">
    <text evidence="1">Belongs to the transglycosylase Slt family.</text>
</comment>
<organism evidence="3 4">
    <name type="scientific">Desulfosudis oleivorans (strain DSM 6200 / JCM 39069 / Hxd3)</name>
    <name type="common">Desulfococcus oleovorans</name>
    <dbReference type="NCBI Taxonomy" id="96561"/>
    <lineage>
        <taxon>Bacteria</taxon>
        <taxon>Pseudomonadati</taxon>
        <taxon>Thermodesulfobacteriota</taxon>
        <taxon>Desulfobacteria</taxon>
        <taxon>Desulfobacterales</taxon>
        <taxon>Desulfosudaceae</taxon>
        <taxon>Desulfosudis</taxon>
    </lineage>
</organism>
<dbReference type="GO" id="GO:0016020">
    <property type="term" value="C:membrane"/>
    <property type="evidence" value="ECO:0007669"/>
    <property type="project" value="InterPro"/>
</dbReference>
<dbReference type="EMBL" id="CP000859">
    <property type="protein sequence ID" value="ABW67989.1"/>
    <property type="molecule type" value="Genomic_DNA"/>
</dbReference>
<dbReference type="Proteomes" id="UP000008561">
    <property type="component" value="Chromosome"/>
</dbReference>
<evidence type="ECO:0000313" key="4">
    <source>
        <dbReference type="Proteomes" id="UP000008561"/>
    </source>
</evidence>
<dbReference type="PANTHER" id="PTHR37423">
    <property type="entry name" value="SOLUBLE LYTIC MUREIN TRANSGLYCOSYLASE-RELATED"/>
    <property type="match status" value="1"/>
</dbReference>
<dbReference type="Gene3D" id="1.10.530.10">
    <property type="match status" value="1"/>
</dbReference>
<dbReference type="STRING" id="96561.Dole_2185"/>
<name>A8ZUF7_DESOH</name>
<dbReference type="GO" id="GO:0008933">
    <property type="term" value="F:peptidoglycan lytic transglycosylase activity"/>
    <property type="evidence" value="ECO:0007669"/>
    <property type="project" value="InterPro"/>
</dbReference>
<dbReference type="CAZy" id="GH23">
    <property type="family name" value="Glycoside Hydrolase Family 23"/>
</dbReference>
<feature type="domain" description="Transglycosylase SLT" evidence="2">
    <location>
        <begin position="260"/>
        <end position="380"/>
    </location>
</feature>
<dbReference type="CDD" id="cd16893">
    <property type="entry name" value="LT_MltC_MltE"/>
    <property type="match status" value="1"/>
</dbReference>
<dbReference type="HOGENOM" id="CLU_044583_0_0_7"/>
<dbReference type="eggNOG" id="COG0741">
    <property type="taxonomic scope" value="Bacteria"/>
</dbReference>
<dbReference type="PROSITE" id="PS00922">
    <property type="entry name" value="TRANSGLYCOSYLASE"/>
    <property type="match status" value="1"/>
</dbReference>
<evidence type="ECO:0000313" key="3">
    <source>
        <dbReference type="EMBL" id="ABW67989.1"/>
    </source>
</evidence>
<dbReference type="AlphaFoldDB" id="A8ZUF7"/>
<protein>
    <submittedName>
        <fullName evidence="3">Lytic transglycosylase catalytic</fullName>
    </submittedName>
</protein>
<dbReference type="RefSeq" id="WP_012175601.1">
    <property type="nucleotide sequence ID" value="NC_009943.1"/>
</dbReference>
<sequence>MILKTKYRLSTISILLIAICAGAAVWMPAWSAMDHQFDVMEQQMTAESEINAAMEQFDQYEQSIEAQYAADEASIEQTYATYQRIIEEEYRAYEKEILKTWVKAEISTAKRWVEYAPDFQSRHIVDFDQQYLQIDLNVDGKEMEALIDTLVEQKLREMITEDQKTAFERDVLSQNIENRITQESPHVKSGEVKDSPVLLKMITGKDHPTDQEIDAAVAALKQNATISRTPSKMPDTDTVSLRVSLPAGGMQRKAMAYRPYVKSYANERGLNEALVFAVIHTESAFNPMARSHVPAYGLMQIVPQSAGRDAAQLLFGRQVLLSPSYLYSEQNNINVGTAYLYILYNRYLREITNPTSRMYCAIAAYNTGAGNVARAFTGTTSVSRAAQAINRMSPQQVYTHLIQRLPHQETRDYLQRVTSRMTMYQSM</sequence>
<dbReference type="InterPro" id="IPR023346">
    <property type="entry name" value="Lysozyme-like_dom_sf"/>
</dbReference>
<evidence type="ECO:0000256" key="1">
    <source>
        <dbReference type="ARBA" id="ARBA00007734"/>
    </source>
</evidence>
<accession>A8ZUF7</accession>